<evidence type="ECO:0000256" key="2">
    <source>
        <dbReference type="ARBA" id="ARBA00023315"/>
    </source>
</evidence>
<evidence type="ECO:0000313" key="4">
    <source>
        <dbReference type="EMBL" id="MTV81411.1"/>
    </source>
</evidence>
<dbReference type="Gene3D" id="3.40.630.30">
    <property type="match status" value="1"/>
</dbReference>
<keyword evidence="5" id="KW-1185">Reference proteome</keyword>
<evidence type="ECO:0000259" key="3">
    <source>
        <dbReference type="PROSITE" id="PS51186"/>
    </source>
</evidence>
<keyword evidence="2" id="KW-0012">Acyltransferase</keyword>
<dbReference type="PANTHER" id="PTHR43877">
    <property type="entry name" value="AMINOALKYLPHOSPHONATE N-ACETYLTRANSFERASE-RELATED-RELATED"/>
    <property type="match status" value="1"/>
</dbReference>
<name>A0A7X2XW70_9LACO</name>
<dbReference type="GO" id="GO:0016747">
    <property type="term" value="F:acyltransferase activity, transferring groups other than amino-acyl groups"/>
    <property type="evidence" value="ECO:0007669"/>
    <property type="project" value="InterPro"/>
</dbReference>
<dbReference type="InterPro" id="IPR000182">
    <property type="entry name" value="GNAT_dom"/>
</dbReference>
<evidence type="ECO:0000256" key="1">
    <source>
        <dbReference type="ARBA" id="ARBA00022679"/>
    </source>
</evidence>
<dbReference type="Pfam" id="PF00583">
    <property type="entry name" value="Acetyltransf_1"/>
    <property type="match status" value="1"/>
</dbReference>
<protein>
    <submittedName>
        <fullName evidence="4">GNAT family N-acetyltransferase</fullName>
    </submittedName>
</protein>
<organism evidence="4 5">
    <name type="scientific">Secundilactobacillus folii</name>
    <dbReference type="NCBI Taxonomy" id="2678357"/>
    <lineage>
        <taxon>Bacteria</taxon>
        <taxon>Bacillati</taxon>
        <taxon>Bacillota</taxon>
        <taxon>Bacilli</taxon>
        <taxon>Lactobacillales</taxon>
        <taxon>Lactobacillaceae</taxon>
        <taxon>Secundilactobacillus</taxon>
    </lineage>
</organism>
<proteinExistence type="predicted"/>
<dbReference type="AlphaFoldDB" id="A0A7X2XW70"/>
<feature type="domain" description="N-acetyltransferase" evidence="3">
    <location>
        <begin position="6"/>
        <end position="140"/>
    </location>
</feature>
<dbReference type="EMBL" id="WNJO01000002">
    <property type="protein sequence ID" value="MTV81411.1"/>
    <property type="molecule type" value="Genomic_DNA"/>
</dbReference>
<dbReference type="Proteomes" id="UP000466388">
    <property type="component" value="Unassembled WGS sequence"/>
</dbReference>
<dbReference type="SUPFAM" id="SSF55729">
    <property type="entry name" value="Acyl-CoA N-acyltransferases (Nat)"/>
    <property type="match status" value="1"/>
</dbReference>
<comment type="caution">
    <text evidence="4">The sequence shown here is derived from an EMBL/GenBank/DDBJ whole genome shotgun (WGS) entry which is preliminary data.</text>
</comment>
<keyword evidence="1 4" id="KW-0808">Transferase</keyword>
<dbReference type="InterPro" id="IPR016181">
    <property type="entry name" value="Acyl_CoA_acyltransferase"/>
</dbReference>
<reference evidence="4 5" key="1">
    <citation type="submission" date="2019-11" db="EMBL/GenBank/DDBJ databases">
        <title>Lactobacillus sp. nov. CRM56-3, isolated from fermented tea leaves.</title>
        <authorList>
            <person name="Phuengjayaem S."/>
            <person name="Tanasupawat S."/>
        </authorList>
    </citation>
    <scope>NUCLEOTIDE SEQUENCE [LARGE SCALE GENOMIC DNA]</scope>
    <source>
        <strain evidence="4 5">CRM56-3</strain>
    </source>
</reference>
<gene>
    <name evidence="4" type="ORF">GM612_01920</name>
</gene>
<sequence>MTRTSITIRTMKRADRRAAAEIYRRDRELYFPWVAHPKLKDFAHDSRGEALFVAVLDGQIAGFASLYRVMDFIHLLFVAPEFQHRGVGHALIQALRQEADQPLTLKCVIENEAALRFYDHEGFVIRREDRIAVPANYTLMDTVQNSAS</sequence>
<dbReference type="CDD" id="cd04301">
    <property type="entry name" value="NAT_SF"/>
    <property type="match status" value="1"/>
</dbReference>
<evidence type="ECO:0000313" key="5">
    <source>
        <dbReference type="Proteomes" id="UP000466388"/>
    </source>
</evidence>
<dbReference type="PROSITE" id="PS51186">
    <property type="entry name" value="GNAT"/>
    <property type="match status" value="1"/>
</dbReference>
<dbReference type="InterPro" id="IPR050832">
    <property type="entry name" value="Bact_Acetyltransf"/>
</dbReference>
<accession>A0A7X2XW70</accession>